<dbReference type="AlphaFoldDB" id="A0A1I7RKH0"/>
<reference evidence="5" key="1">
    <citation type="submission" date="2016-11" db="UniProtKB">
        <authorList>
            <consortium name="WormBaseParasite"/>
        </authorList>
    </citation>
    <scope>IDENTIFICATION</scope>
</reference>
<evidence type="ECO:0000313" key="2">
    <source>
        <dbReference type="EMBL" id="CAG9131330.1"/>
    </source>
</evidence>
<gene>
    <name evidence="1" type="ORF">BXYJ_LOCUS15203</name>
</gene>
<dbReference type="Proteomes" id="UP000095284">
    <property type="component" value="Unplaced"/>
</dbReference>
<dbReference type="EMBL" id="CAJFDI010000006">
    <property type="protein sequence ID" value="CAD5235112.1"/>
    <property type="molecule type" value="Genomic_DNA"/>
</dbReference>
<proteinExistence type="predicted"/>
<evidence type="ECO:0000313" key="5">
    <source>
        <dbReference type="WBParaSite" id="BXY_0120400.1"/>
    </source>
</evidence>
<sequence length="125" mass="14854">MEHVMGQKKGRLIRMKSVEECEFEDIRTTEALNRCGLWVCDEEIVERRKRRLRHHLVRKLSSPSSDLNPSELSPEMRDFCIEISCRHGIPLNWEIQHTPNVMAVKKTKRKGLFKSLLIGRFRRNR</sequence>
<reference evidence="2" key="2">
    <citation type="submission" date="2020-08" db="EMBL/GenBank/DDBJ databases">
        <authorList>
            <person name="Kikuchi T."/>
        </authorList>
    </citation>
    <scope>NUCLEOTIDE SEQUENCE</scope>
    <source>
        <strain evidence="1">Ka4C1</strain>
    </source>
</reference>
<accession>A0A1I7RKH0</accession>
<evidence type="ECO:0000313" key="1">
    <source>
        <dbReference type="EMBL" id="CAD5235112.1"/>
    </source>
</evidence>
<organism evidence="3 5">
    <name type="scientific">Bursaphelenchus xylophilus</name>
    <name type="common">Pinewood nematode worm</name>
    <name type="synonym">Aphelenchoides xylophilus</name>
    <dbReference type="NCBI Taxonomy" id="6326"/>
    <lineage>
        <taxon>Eukaryota</taxon>
        <taxon>Metazoa</taxon>
        <taxon>Ecdysozoa</taxon>
        <taxon>Nematoda</taxon>
        <taxon>Chromadorea</taxon>
        <taxon>Rhabditida</taxon>
        <taxon>Tylenchina</taxon>
        <taxon>Tylenchomorpha</taxon>
        <taxon>Aphelenchoidea</taxon>
        <taxon>Aphelenchoididae</taxon>
        <taxon>Bursaphelenchus</taxon>
    </lineage>
</organism>
<dbReference type="EMBL" id="CAJFCV020000006">
    <property type="protein sequence ID" value="CAG9131330.1"/>
    <property type="molecule type" value="Genomic_DNA"/>
</dbReference>
<dbReference type="WBParaSite" id="BXY_0120400.1">
    <property type="protein sequence ID" value="BXY_0120400.1"/>
    <property type="gene ID" value="BXY_0120400"/>
</dbReference>
<name>A0A1I7RKH0_BURXY</name>
<dbReference type="Proteomes" id="UP000659654">
    <property type="component" value="Unassembled WGS sequence"/>
</dbReference>
<dbReference type="Proteomes" id="UP000582659">
    <property type="component" value="Unassembled WGS sequence"/>
</dbReference>
<keyword evidence="4" id="KW-1185">Reference proteome</keyword>
<dbReference type="OrthoDB" id="10440383at2759"/>
<evidence type="ECO:0000313" key="4">
    <source>
        <dbReference type="Proteomes" id="UP000659654"/>
    </source>
</evidence>
<evidence type="ECO:0000313" key="3">
    <source>
        <dbReference type="Proteomes" id="UP000095284"/>
    </source>
</evidence>
<protein>
    <submittedName>
        <fullName evidence="1">(pine wood nematode) hypothetical protein</fullName>
    </submittedName>
</protein>